<dbReference type="InterPro" id="IPR032307">
    <property type="entry name" value="PepSY_TM-like_2"/>
</dbReference>
<dbReference type="OrthoDB" id="27171at2"/>
<feature type="transmembrane region" description="Helical" evidence="2">
    <location>
        <begin position="206"/>
        <end position="224"/>
    </location>
</feature>
<feature type="region of interest" description="Disordered" evidence="1">
    <location>
        <begin position="1"/>
        <end position="27"/>
    </location>
</feature>
<evidence type="ECO:0000313" key="4">
    <source>
        <dbReference type="Proteomes" id="UP000232883"/>
    </source>
</evidence>
<dbReference type="AlphaFoldDB" id="A0A2K8Z363"/>
<dbReference type="PANTHER" id="PTHR40115">
    <property type="entry name" value="INNER MEMBRANE PROTEIN WITH PEPSY TM HELIX"/>
    <property type="match status" value="1"/>
</dbReference>
<keyword evidence="2" id="KW-0472">Membrane</keyword>
<gene>
    <name evidence="3" type="ORF">CWM47_21995</name>
</gene>
<evidence type="ECO:0000256" key="2">
    <source>
        <dbReference type="SAM" id="Phobius"/>
    </source>
</evidence>
<sequence>MSKSQAQPWTIARNPMPADPAQPLSTKKKAAAKPRLAAAARWLHIYLSMVSFAIILFFAVTGLTLNHVDWFDDQSSTTEFKGKVSPAFVNQTDTAKINKLAVVEFLRNTHGIKGAMDDFRIDERQCSISFRGPGYAADAFVDRSTGAYQLTETRMGLVAVMNDLHKGRDTGNSWSLVIDIAAIFMTLVSATGLVLILFLKKKRFSGLVWAGIGALVCYLIYYFWVA</sequence>
<name>A0A2K8Z363_9BACT</name>
<dbReference type="PANTHER" id="PTHR40115:SF1">
    <property type="entry name" value="INNER MEMBRANE PROTEIN WITH PEPSY TM HELIX"/>
    <property type="match status" value="1"/>
</dbReference>
<feature type="transmembrane region" description="Helical" evidence="2">
    <location>
        <begin position="174"/>
        <end position="199"/>
    </location>
</feature>
<keyword evidence="2" id="KW-0812">Transmembrane</keyword>
<feature type="transmembrane region" description="Helical" evidence="2">
    <location>
        <begin position="43"/>
        <end position="65"/>
    </location>
</feature>
<reference evidence="3 4" key="1">
    <citation type="submission" date="2017-11" db="EMBL/GenBank/DDBJ databases">
        <title>Taxonomic description and genome sequences of Spirosoma HA7 sp. nov., isolated from pollen microhabitat of Corylus avellana.</title>
        <authorList>
            <person name="Ambika Manirajan B."/>
            <person name="Suarez C."/>
            <person name="Ratering S."/>
            <person name="Geissler-Plaum R."/>
            <person name="Cardinale M."/>
            <person name="Sylvia S."/>
        </authorList>
    </citation>
    <scope>NUCLEOTIDE SEQUENCE [LARGE SCALE GENOMIC DNA]</scope>
    <source>
        <strain evidence="3 4">HA7</strain>
    </source>
</reference>
<protein>
    <submittedName>
        <fullName evidence="3">Peptidase</fullName>
    </submittedName>
</protein>
<organism evidence="3 4">
    <name type="scientific">Spirosoma pollinicola</name>
    <dbReference type="NCBI Taxonomy" id="2057025"/>
    <lineage>
        <taxon>Bacteria</taxon>
        <taxon>Pseudomonadati</taxon>
        <taxon>Bacteroidota</taxon>
        <taxon>Cytophagia</taxon>
        <taxon>Cytophagales</taxon>
        <taxon>Cytophagaceae</taxon>
        <taxon>Spirosoma</taxon>
    </lineage>
</organism>
<keyword evidence="4" id="KW-1185">Reference proteome</keyword>
<keyword evidence="2" id="KW-1133">Transmembrane helix</keyword>
<dbReference type="Pfam" id="PF16357">
    <property type="entry name" value="PepSY_TM_like_2"/>
    <property type="match status" value="1"/>
</dbReference>
<evidence type="ECO:0000313" key="3">
    <source>
        <dbReference type="EMBL" id="AUD04279.1"/>
    </source>
</evidence>
<dbReference type="Proteomes" id="UP000232883">
    <property type="component" value="Chromosome"/>
</dbReference>
<dbReference type="RefSeq" id="WP_100990345.1">
    <property type="nucleotide sequence ID" value="NZ_CP025096.1"/>
</dbReference>
<dbReference type="EMBL" id="CP025096">
    <property type="protein sequence ID" value="AUD04279.1"/>
    <property type="molecule type" value="Genomic_DNA"/>
</dbReference>
<dbReference type="KEGG" id="spir:CWM47_21995"/>
<evidence type="ECO:0000256" key="1">
    <source>
        <dbReference type="SAM" id="MobiDB-lite"/>
    </source>
</evidence>
<proteinExistence type="predicted"/>
<accession>A0A2K8Z363</accession>